<dbReference type="EMBL" id="KV427651">
    <property type="protein sequence ID" value="KZT02515.1"/>
    <property type="molecule type" value="Genomic_DNA"/>
</dbReference>
<organism evidence="1 2">
    <name type="scientific">Laetiporus sulphureus 93-53</name>
    <dbReference type="NCBI Taxonomy" id="1314785"/>
    <lineage>
        <taxon>Eukaryota</taxon>
        <taxon>Fungi</taxon>
        <taxon>Dikarya</taxon>
        <taxon>Basidiomycota</taxon>
        <taxon>Agaricomycotina</taxon>
        <taxon>Agaricomycetes</taxon>
        <taxon>Polyporales</taxon>
        <taxon>Laetiporus</taxon>
    </lineage>
</organism>
<name>A0A165CBM4_9APHY</name>
<accession>A0A165CBM4</accession>
<dbReference type="RefSeq" id="XP_040760255.1">
    <property type="nucleotide sequence ID" value="XM_040902315.1"/>
</dbReference>
<keyword evidence="2" id="KW-1185">Reference proteome</keyword>
<proteinExistence type="predicted"/>
<evidence type="ECO:0000313" key="2">
    <source>
        <dbReference type="Proteomes" id="UP000076871"/>
    </source>
</evidence>
<dbReference type="InParanoid" id="A0A165CBM4"/>
<dbReference type="AlphaFoldDB" id="A0A165CBM4"/>
<dbReference type="Proteomes" id="UP000076871">
    <property type="component" value="Unassembled WGS sequence"/>
</dbReference>
<sequence>MVVDVQPRLPHLEIDHTMREVESAEEQTAGVLGEQVQMSVRACWSNGQIPMERGPGCPSSCPFTSRCVRPGPQKTVATKIIEDHDASILRPLLIQITWTPRCFNLRRSSHASWCPLFGEVVGVIKMKLEDPNCVFHQCAGLQGFRRYTNRIAFSLR</sequence>
<reference evidence="1 2" key="1">
    <citation type="journal article" date="2016" name="Mol. Biol. Evol.">
        <title>Comparative Genomics of Early-Diverging Mushroom-Forming Fungi Provides Insights into the Origins of Lignocellulose Decay Capabilities.</title>
        <authorList>
            <person name="Nagy L.G."/>
            <person name="Riley R."/>
            <person name="Tritt A."/>
            <person name="Adam C."/>
            <person name="Daum C."/>
            <person name="Floudas D."/>
            <person name="Sun H."/>
            <person name="Yadav J.S."/>
            <person name="Pangilinan J."/>
            <person name="Larsson K.H."/>
            <person name="Matsuura K."/>
            <person name="Barry K."/>
            <person name="Labutti K."/>
            <person name="Kuo R."/>
            <person name="Ohm R.A."/>
            <person name="Bhattacharya S.S."/>
            <person name="Shirouzu T."/>
            <person name="Yoshinaga Y."/>
            <person name="Martin F.M."/>
            <person name="Grigoriev I.V."/>
            <person name="Hibbett D.S."/>
        </authorList>
    </citation>
    <scope>NUCLEOTIDE SEQUENCE [LARGE SCALE GENOMIC DNA]</scope>
    <source>
        <strain evidence="1 2">93-53</strain>
    </source>
</reference>
<gene>
    <name evidence="1" type="ORF">LAESUDRAFT_401777</name>
</gene>
<dbReference type="GeneID" id="63819346"/>
<protein>
    <submittedName>
        <fullName evidence="1">Uncharacterized protein</fullName>
    </submittedName>
</protein>
<evidence type="ECO:0000313" key="1">
    <source>
        <dbReference type="EMBL" id="KZT02515.1"/>
    </source>
</evidence>